<dbReference type="AlphaFoldDB" id="A0ABD3NAZ9"/>
<proteinExistence type="predicted"/>
<name>A0ABD3NAZ9_9STRA</name>
<evidence type="ECO:0000313" key="5">
    <source>
        <dbReference type="EMBL" id="KAL3772196.1"/>
    </source>
</evidence>
<evidence type="ECO:0000256" key="3">
    <source>
        <dbReference type="SAM" id="SignalP"/>
    </source>
</evidence>
<organism evidence="5 6">
    <name type="scientific">Discostella pseudostelligera</name>
    <dbReference type="NCBI Taxonomy" id="259834"/>
    <lineage>
        <taxon>Eukaryota</taxon>
        <taxon>Sar</taxon>
        <taxon>Stramenopiles</taxon>
        <taxon>Ochrophyta</taxon>
        <taxon>Bacillariophyta</taxon>
        <taxon>Coscinodiscophyceae</taxon>
        <taxon>Thalassiosirophycidae</taxon>
        <taxon>Stephanodiscales</taxon>
        <taxon>Stephanodiscaceae</taxon>
        <taxon>Discostella</taxon>
    </lineage>
</organism>
<protein>
    <recommendedName>
        <fullName evidence="4">Ketopantoate reductase C-terminal domain-containing protein</fullName>
    </recommendedName>
</protein>
<dbReference type="GO" id="GO:0016491">
    <property type="term" value="F:oxidoreductase activity"/>
    <property type="evidence" value="ECO:0007669"/>
    <property type="project" value="UniProtKB-KW"/>
</dbReference>
<dbReference type="PANTHER" id="PTHR43765:SF2">
    <property type="entry name" value="2-DEHYDROPANTOATE 2-REDUCTASE"/>
    <property type="match status" value="1"/>
</dbReference>
<comment type="caution">
    <text evidence="5">The sequence shown here is derived from an EMBL/GenBank/DDBJ whole genome shotgun (WGS) entry which is preliminary data.</text>
</comment>
<evidence type="ECO:0000259" key="4">
    <source>
        <dbReference type="Pfam" id="PF08546"/>
    </source>
</evidence>
<dbReference type="InterPro" id="IPR013752">
    <property type="entry name" value="KPA_reductase"/>
</dbReference>
<dbReference type="SUPFAM" id="SSF48179">
    <property type="entry name" value="6-phosphogluconate dehydrogenase C-terminal domain-like"/>
    <property type="match status" value="1"/>
</dbReference>
<reference evidence="5 6" key="1">
    <citation type="submission" date="2024-10" db="EMBL/GenBank/DDBJ databases">
        <title>Updated reference genomes for cyclostephanoid diatoms.</title>
        <authorList>
            <person name="Roberts W.R."/>
            <person name="Alverson A.J."/>
        </authorList>
    </citation>
    <scope>NUCLEOTIDE SEQUENCE [LARGE SCALE GENOMIC DNA]</scope>
    <source>
        <strain evidence="5 6">AJA232-27</strain>
    </source>
</reference>
<keyword evidence="2" id="KW-0560">Oxidoreductase</keyword>
<keyword evidence="3" id="KW-0732">Signal</keyword>
<feature type="signal peptide" evidence="3">
    <location>
        <begin position="1"/>
        <end position="18"/>
    </location>
</feature>
<sequence>MKLSASVIACALAAVVNAQQQDLTPADGYPKFNAIGGYLPSTQVVEHMSIDLDQVAMEEQLALLTPEGFAKAKRIYLEGGHRRSYAVLNLTEPLGFDLKKDAHFFVGKTTAGKMVTGNIVDDAKVNATQLSIRYTTFNDAPYQGCSVGGLANPKLDGCFASTGVIKMMSNDPKLVYEYTYNPLNPRMIYTFNSPATGNTWHPDYLTAIEYYGTYQYQDAWVKAAWDGTSTAFTNGGADFSGMGLEGRAEAIKTGTVVLHTFMYAINECANHTAYYCKGGSGIPGQPGFTNYAYWKTLHAWDECAAFFTGNLQGVDGTGNGKLVYNMANQQCSEWATCGANGDSTTGIHKVLIDTFVGPTALLAEGRDKILAGNCKDTESTKNEIAKKWYIPLIQGTMSCAYKLFTSRSETLEAKCATFAAAVLGRVHKASPDDAATIYENTKVGGTATDYQAVWTAFENVYSDLGITAGDIGTYQYTKAPTMRPTRMPKKTPKPKTSVFNSRLISMRNEANNQQCWFAPCKIPVEFIENGMSRNNDDDGDDNGIRNKPIHCLVLATKANDAIAALESVWDTRLRSTQSSLSPAPSPTKIIILSNGALAIRDAIYNRFGRRLDPTQQDRCIILDDVQLILGTTTHGAHKTSPSSRSSGNYDITHAGIGGTACTDMQFTQLCRSIGWDAECLSMLDMHVMLWKKLAVNCVINPLTAIHNVTNGQLLSLDTKHHVEDIMTITRQILDEVSLVAMMEMRSIYEETLSSSEDGGGYDENNNPLRNQWLLSTTEALSPSSLEKFVCQVMQMTKDNTSSMLQDVQSGKVTEVRFLNGYVASLGQEKYGMDCPRNLKMCRLVEELHGMNCR</sequence>
<dbReference type="Pfam" id="PF08546">
    <property type="entry name" value="ApbA_C"/>
    <property type="match status" value="1"/>
</dbReference>
<feature type="domain" description="Ketopantoate reductase C-terminal" evidence="4">
    <location>
        <begin position="688"/>
        <end position="846"/>
    </location>
</feature>
<dbReference type="Gene3D" id="1.10.1040.10">
    <property type="entry name" value="N-(1-d-carboxylethyl)-l-norvaline Dehydrogenase, domain 2"/>
    <property type="match status" value="1"/>
</dbReference>
<dbReference type="Proteomes" id="UP001530293">
    <property type="component" value="Unassembled WGS sequence"/>
</dbReference>
<accession>A0ABD3NAZ9</accession>
<dbReference type="EMBL" id="JALLBG020000014">
    <property type="protein sequence ID" value="KAL3772196.1"/>
    <property type="molecule type" value="Genomic_DNA"/>
</dbReference>
<feature type="chain" id="PRO_5044862639" description="Ketopantoate reductase C-terminal domain-containing protein" evidence="3">
    <location>
        <begin position="19"/>
        <end position="853"/>
    </location>
</feature>
<evidence type="ECO:0000256" key="1">
    <source>
        <dbReference type="ARBA" id="ARBA00022857"/>
    </source>
</evidence>
<evidence type="ECO:0000313" key="6">
    <source>
        <dbReference type="Proteomes" id="UP001530293"/>
    </source>
</evidence>
<gene>
    <name evidence="5" type="ORF">ACHAWU_000544</name>
</gene>
<dbReference type="InterPro" id="IPR013328">
    <property type="entry name" value="6PGD_dom2"/>
</dbReference>
<dbReference type="InterPro" id="IPR050838">
    <property type="entry name" value="Ketopantoate_reductase"/>
</dbReference>
<keyword evidence="1" id="KW-0521">NADP</keyword>
<keyword evidence="6" id="KW-1185">Reference proteome</keyword>
<dbReference type="InterPro" id="IPR008927">
    <property type="entry name" value="6-PGluconate_DH-like_C_sf"/>
</dbReference>
<evidence type="ECO:0000256" key="2">
    <source>
        <dbReference type="ARBA" id="ARBA00023002"/>
    </source>
</evidence>
<dbReference type="PANTHER" id="PTHR43765">
    <property type="entry name" value="2-DEHYDROPANTOATE 2-REDUCTASE-RELATED"/>
    <property type="match status" value="1"/>
</dbReference>